<dbReference type="OrthoDB" id="144737at2"/>
<dbReference type="InterPro" id="IPR009430">
    <property type="entry name" value="GvpL/GvpF"/>
</dbReference>
<protein>
    <submittedName>
        <fullName evidence="5">Gas vesicle synthesis GvpLGvpF</fullName>
    </submittedName>
</protein>
<proteinExistence type="inferred from homology"/>
<name>A0A2S7KY32_9FLAO</name>
<dbReference type="EMBL" id="MQUA01000013">
    <property type="protein sequence ID" value="PQB07506.1"/>
    <property type="molecule type" value="Genomic_DNA"/>
</dbReference>
<organism evidence="5 6">
    <name type="scientific">Polaribacter filamentus</name>
    <dbReference type="NCBI Taxonomy" id="53483"/>
    <lineage>
        <taxon>Bacteria</taxon>
        <taxon>Pseudomonadati</taxon>
        <taxon>Bacteroidota</taxon>
        <taxon>Flavobacteriia</taxon>
        <taxon>Flavobacteriales</taxon>
        <taxon>Flavobacteriaceae</taxon>
    </lineage>
</organism>
<keyword evidence="4" id="KW-0175">Coiled coil</keyword>
<dbReference type="Pfam" id="PF06386">
    <property type="entry name" value="GvpL_GvpF"/>
    <property type="match status" value="1"/>
</dbReference>
<dbReference type="GO" id="GO:0031411">
    <property type="term" value="C:gas vesicle"/>
    <property type="evidence" value="ECO:0007669"/>
    <property type="project" value="UniProtKB-SubCell"/>
</dbReference>
<accession>A0A2S7KY32</accession>
<comment type="caution">
    <text evidence="5">The sequence shown here is derived from an EMBL/GenBank/DDBJ whole genome shotgun (WGS) entry which is preliminary data.</text>
</comment>
<evidence type="ECO:0000313" key="6">
    <source>
        <dbReference type="Proteomes" id="UP000239522"/>
    </source>
</evidence>
<keyword evidence="6" id="KW-1185">Reference proteome</keyword>
<evidence type="ECO:0000256" key="3">
    <source>
        <dbReference type="ARBA" id="ARBA00035643"/>
    </source>
</evidence>
<evidence type="ECO:0000256" key="2">
    <source>
        <dbReference type="ARBA" id="ARBA00035108"/>
    </source>
</evidence>
<feature type="coiled-coil region" evidence="4">
    <location>
        <begin position="124"/>
        <end position="151"/>
    </location>
</feature>
<evidence type="ECO:0000256" key="1">
    <source>
        <dbReference type="ARBA" id="ARBA00022987"/>
    </source>
</evidence>
<sequence>MERDGKYIYCIIESDYDINLGPIGVGVDGDLVSTIGFDGVCMVVSNHPINDFKMTPENMIAHQKVIEEVMKEFDSVIPIGFGTIAATPDEIRNLLSRRHNEFKELLLQFKNKVELNVCGTWKNMKDIYNEIDKKHSNLQKIRKEIDKLLDLEKRNLKISEAGVFVQQALEEKKEEEADNIIDVFRRSVFDYKVNKTNGDDKFMNIAFLVNSGREKEFDNIMNDLGVKYGDRSDFVYSTQLPIYNFVDLKIFPEKWEL</sequence>
<dbReference type="GO" id="GO:0031412">
    <property type="term" value="P:gas vesicle organization"/>
    <property type="evidence" value="ECO:0007669"/>
    <property type="project" value="InterPro"/>
</dbReference>
<gene>
    <name evidence="5" type="ORF">BST83_10290</name>
</gene>
<dbReference type="PANTHER" id="PTHR36852:SF1">
    <property type="entry name" value="PROTEIN GVPL 2"/>
    <property type="match status" value="1"/>
</dbReference>
<comment type="similarity">
    <text evidence="3">Belongs to the gas vesicle GvpF/GvpL family.</text>
</comment>
<dbReference type="Proteomes" id="UP000239522">
    <property type="component" value="Unassembled WGS sequence"/>
</dbReference>
<keyword evidence="1" id="KW-0304">Gas vesicle</keyword>
<dbReference type="RefSeq" id="WP_104809715.1">
    <property type="nucleotide sequence ID" value="NZ_MQUA01000013.1"/>
</dbReference>
<dbReference type="AlphaFoldDB" id="A0A2S7KY32"/>
<dbReference type="PANTHER" id="PTHR36852">
    <property type="entry name" value="PROTEIN GVPL 2"/>
    <property type="match status" value="1"/>
</dbReference>
<evidence type="ECO:0000313" key="5">
    <source>
        <dbReference type="EMBL" id="PQB07506.1"/>
    </source>
</evidence>
<evidence type="ECO:0000256" key="4">
    <source>
        <dbReference type="SAM" id="Coils"/>
    </source>
</evidence>
<reference evidence="5 6" key="1">
    <citation type="submission" date="2016-11" db="EMBL/GenBank/DDBJ databases">
        <title>Trade-off between light-utilization and light-protection in marine flavobacteria.</title>
        <authorList>
            <person name="Kumagai Y."/>
        </authorList>
    </citation>
    <scope>NUCLEOTIDE SEQUENCE [LARGE SCALE GENOMIC DNA]</scope>
    <source>
        <strain evidence="5 6">ATCC 700397</strain>
    </source>
</reference>
<comment type="subcellular location">
    <subcellularLocation>
        <location evidence="2">Gas vesicle</location>
    </subcellularLocation>
</comment>